<dbReference type="GeneID" id="106170673"/>
<feature type="chain" id="PRO_5010324449" evidence="1">
    <location>
        <begin position="20"/>
        <end position="122"/>
    </location>
</feature>
<sequence length="122" mass="13040">MKIALVVAASLLVVYLVEATSERSGNEVHSVHKRSSLMKGLARERACGSTTCKVSGCESGGGWWFVSNSAGWNIRGSDRGCCGNYSGCCKHASDACYVHDYTCRCCIPSVYCGPQCQEEPGC</sequence>
<protein>
    <submittedName>
        <fullName evidence="3">Uncharacterized protein LOC106170673</fullName>
    </submittedName>
</protein>
<keyword evidence="1" id="KW-0732">Signal</keyword>
<evidence type="ECO:0000313" key="3">
    <source>
        <dbReference type="RefSeq" id="XP_013406099.1"/>
    </source>
</evidence>
<evidence type="ECO:0000313" key="2">
    <source>
        <dbReference type="Proteomes" id="UP000085678"/>
    </source>
</evidence>
<dbReference type="InParanoid" id="A0A1S3J8B5"/>
<dbReference type="OrthoDB" id="9992296at2759"/>
<keyword evidence="2" id="KW-1185">Reference proteome</keyword>
<evidence type="ECO:0000256" key="1">
    <source>
        <dbReference type="SAM" id="SignalP"/>
    </source>
</evidence>
<dbReference type="RefSeq" id="XP_013406099.1">
    <property type="nucleotide sequence ID" value="XM_013550645.1"/>
</dbReference>
<reference evidence="3" key="1">
    <citation type="submission" date="2025-08" db="UniProtKB">
        <authorList>
            <consortium name="RefSeq"/>
        </authorList>
    </citation>
    <scope>IDENTIFICATION</scope>
    <source>
        <tissue evidence="3">Gonads</tissue>
    </source>
</reference>
<accession>A0A1S3J8B5</accession>
<dbReference type="Proteomes" id="UP000085678">
    <property type="component" value="Unplaced"/>
</dbReference>
<feature type="signal peptide" evidence="1">
    <location>
        <begin position="1"/>
        <end position="19"/>
    </location>
</feature>
<organism evidence="2 3">
    <name type="scientific">Lingula anatina</name>
    <name type="common">Brachiopod</name>
    <name type="synonym">Lingula unguis</name>
    <dbReference type="NCBI Taxonomy" id="7574"/>
    <lineage>
        <taxon>Eukaryota</taxon>
        <taxon>Metazoa</taxon>
        <taxon>Spiralia</taxon>
        <taxon>Lophotrochozoa</taxon>
        <taxon>Brachiopoda</taxon>
        <taxon>Linguliformea</taxon>
        <taxon>Lingulata</taxon>
        <taxon>Lingulida</taxon>
        <taxon>Linguloidea</taxon>
        <taxon>Lingulidae</taxon>
        <taxon>Lingula</taxon>
    </lineage>
</organism>
<dbReference type="AlphaFoldDB" id="A0A1S3J8B5"/>
<dbReference type="KEGG" id="lak:106170673"/>
<proteinExistence type="predicted"/>
<name>A0A1S3J8B5_LINAN</name>
<gene>
    <name evidence="3" type="primary">LOC106170673</name>
</gene>